<dbReference type="PROSITE" id="PS50082">
    <property type="entry name" value="WD_REPEATS_2"/>
    <property type="match status" value="3"/>
</dbReference>
<dbReference type="PROSITE" id="PS50294">
    <property type="entry name" value="WD_REPEATS_REGION"/>
    <property type="match status" value="2"/>
</dbReference>
<dbReference type="SMART" id="SM00320">
    <property type="entry name" value="WD40"/>
    <property type="match status" value="5"/>
</dbReference>
<evidence type="ECO:0000313" key="6">
    <source>
        <dbReference type="Proteomes" id="UP001145021"/>
    </source>
</evidence>
<sequence>MSLKDELSKFIPKGFGKSKKKATSDSTELTRAANEEEATASQQQQRSDKTKPKQKNASSIYPGLSNNKKEKHAGSPQHTAQEEAGNDTADSHLLESSIPVSKYIVLPGNKKAISTLTWDASGDILCSGTRTGEVSLWDFSRMDGSFQATRKFHPYEEGQRQQIRMARFDSEGTRILLCSSADPRAKLFDCTGRFIREFKRGDMYVRDMRRTTGHVAPLTCVDWHPGNTHRFITAAADSTVRVWDCERSSGQERVILAKTGLRNTRLTISSCAYSADGSLIGMGQVQDGALALWPAIEGKSRPAHQVDKAHAPGSDISLVFLPDFQRILTRGTEDSTVKLWDIRKISSPLAVATEMHAAGPESDLALSPDGRLVVAGLARPSTGGNNLKSEMAVLNTSDLSLVQKIVSPFSSGDAINICWHPRINQIAASSSEGSACVLYNEDGVRGGAILCANKKIVKRQAIEATGPIITPHALPLFKDEPRQSSAGAKRRRETEMLKSKPGMPQYGHGSGGNIGVNETQHIMKSIIKDTIRDEDPREALLRYASVAEADPVFISPAYKETQDKPVFDEDFDESETTPAMKRRK</sequence>
<dbReference type="InterPro" id="IPR051858">
    <property type="entry name" value="WD_repeat_GAD-1"/>
</dbReference>
<dbReference type="InterPro" id="IPR020472">
    <property type="entry name" value="WD40_PAC1"/>
</dbReference>
<dbReference type="GO" id="GO:0035861">
    <property type="term" value="C:site of double-strand break"/>
    <property type="evidence" value="ECO:0007669"/>
    <property type="project" value="TreeGrafter"/>
</dbReference>
<dbReference type="InterPro" id="IPR036322">
    <property type="entry name" value="WD40_repeat_dom_sf"/>
</dbReference>
<gene>
    <name evidence="5" type="ORF">LPJ64_002064</name>
</gene>
<evidence type="ECO:0000256" key="3">
    <source>
        <dbReference type="PROSITE-ProRule" id="PRU00221"/>
    </source>
</evidence>
<dbReference type="PANTHER" id="PTHR16017">
    <property type="entry name" value="GASTRULATION DEFECTIVE PROTEIN 1-RELATED"/>
    <property type="match status" value="1"/>
</dbReference>
<evidence type="ECO:0000256" key="1">
    <source>
        <dbReference type="ARBA" id="ARBA00022574"/>
    </source>
</evidence>
<feature type="region of interest" description="Disordered" evidence="4">
    <location>
        <begin position="561"/>
        <end position="584"/>
    </location>
</feature>
<proteinExistence type="predicted"/>
<feature type="region of interest" description="Disordered" evidence="4">
    <location>
        <begin position="479"/>
        <end position="512"/>
    </location>
</feature>
<dbReference type="AlphaFoldDB" id="A0A9W7XMB6"/>
<dbReference type="Pfam" id="PF00400">
    <property type="entry name" value="WD40"/>
    <property type="match status" value="3"/>
</dbReference>
<keyword evidence="6" id="KW-1185">Reference proteome</keyword>
<feature type="region of interest" description="Disordered" evidence="4">
    <location>
        <begin position="1"/>
        <end position="89"/>
    </location>
</feature>
<dbReference type="GO" id="GO:0005634">
    <property type="term" value="C:nucleus"/>
    <property type="evidence" value="ECO:0007669"/>
    <property type="project" value="TreeGrafter"/>
</dbReference>
<keyword evidence="2" id="KW-0677">Repeat</keyword>
<keyword evidence="1 3" id="KW-0853">WD repeat</keyword>
<dbReference type="Gene3D" id="2.130.10.10">
    <property type="entry name" value="YVTN repeat-like/Quinoprotein amine dehydrogenase"/>
    <property type="match status" value="2"/>
</dbReference>
<protein>
    <recommendedName>
        <fullName evidence="7">WD40 repeat-like protein</fullName>
    </recommendedName>
</protein>
<dbReference type="InterPro" id="IPR001680">
    <property type="entry name" value="WD40_rpt"/>
</dbReference>
<feature type="repeat" description="WD" evidence="3">
    <location>
        <begin position="317"/>
        <end position="343"/>
    </location>
</feature>
<accession>A0A9W7XMB6</accession>
<organism evidence="5 6">
    <name type="scientific">Coemansia asiatica</name>
    <dbReference type="NCBI Taxonomy" id="1052880"/>
    <lineage>
        <taxon>Eukaryota</taxon>
        <taxon>Fungi</taxon>
        <taxon>Fungi incertae sedis</taxon>
        <taxon>Zoopagomycota</taxon>
        <taxon>Kickxellomycotina</taxon>
        <taxon>Kickxellomycetes</taxon>
        <taxon>Kickxellales</taxon>
        <taxon>Kickxellaceae</taxon>
        <taxon>Coemansia</taxon>
    </lineage>
</organism>
<reference evidence="5" key="1">
    <citation type="submission" date="2022-07" db="EMBL/GenBank/DDBJ databases">
        <title>Phylogenomic reconstructions and comparative analyses of Kickxellomycotina fungi.</title>
        <authorList>
            <person name="Reynolds N.K."/>
            <person name="Stajich J.E."/>
            <person name="Barry K."/>
            <person name="Grigoriev I.V."/>
            <person name="Crous P."/>
            <person name="Smith M.E."/>
        </authorList>
    </citation>
    <scope>NUCLEOTIDE SEQUENCE</scope>
    <source>
        <strain evidence="5">NBRC 105413</strain>
    </source>
</reference>
<dbReference type="PANTHER" id="PTHR16017:SF0">
    <property type="entry name" value="WD REPEAT-CONTAINING PROTEIN 70"/>
    <property type="match status" value="1"/>
</dbReference>
<name>A0A9W7XMB6_9FUNG</name>
<feature type="repeat" description="WD" evidence="3">
    <location>
        <begin position="106"/>
        <end position="140"/>
    </location>
</feature>
<evidence type="ECO:0000256" key="2">
    <source>
        <dbReference type="ARBA" id="ARBA00022737"/>
    </source>
</evidence>
<dbReference type="PRINTS" id="PR00320">
    <property type="entry name" value="GPROTEINBRPT"/>
</dbReference>
<evidence type="ECO:0000256" key="4">
    <source>
        <dbReference type="SAM" id="MobiDB-lite"/>
    </source>
</evidence>
<dbReference type="InterPro" id="IPR015943">
    <property type="entry name" value="WD40/YVTN_repeat-like_dom_sf"/>
</dbReference>
<evidence type="ECO:0000313" key="5">
    <source>
        <dbReference type="EMBL" id="KAJ1646469.1"/>
    </source>
</evidence>
<dbReference type="SUPFAM" id="SSF50978">
    <property type="entry name" value="WD40 repeat-like"/>
    <property type="match status" value="1"/>
</dbReference>
<comment type="caution">
    <text evidence="5">The sequence shown here is derived from an EMBL/GenBank/DDBJ whole genome shotgun (WGS) entry which is preliminary data.</text>
</comment>
<feature type="repeat" description="WD" evidence="3">
    <location>
        <begin position="211"/>
        <end position="244"/>
    </location>
</feature>
<dbReference type="EMBL" id="JANBOH010000060">
    <property type="protein sequence ID" value="KAJ1646469.1"/>
    <property type="molecule type" value="Genomic_DNA"/>
</dbReference>
<evidence type="ECO:0008006" key="7">
    <source>
        <dbReference type="Google" id="ProtNLM"/>
    </source>
</evidence>
<dbReference type="Proteomes" id="UP001145021">
    <property type="component" value="Unassembled WGS sequence"/>
</dbReference>